<feature type="transmembrane region" description="Helical" evidence="1">
    <location>
        <begin position="77"/>
        <end position="93"/>
    </location>
</feature>
<protein>
    <submittedName>
        <fullName evidence="2">Uncharacterized protein</fullName>
    </submittedName>
</protein>
<feature type="transmembrane region" description="Helical" evidence="1">
    <location>
        <begin position="169"/>
        <end position="187"/>
    </location>
</feature>
<feature type="transmembrane region" description="Helical" evidence="1">
    <location>
        <begin position="137"/>
        <end position="157"/>
    </location>
</feature>
<keyword evidence="1" id="KW-0472">Membrane</keyword>
<keyword evidence="3" id="KW-1185">Reference proteome</keyword>
<gene>
    <name evidence="2" type="ORF">SAMN05421639_103183</name>
</gene>
<dbReference type="EMBL" id="FTNY01000003">
    <property type="protein sequence ID" value="SIS35121.1"/>
    <property type="molecule type" value="Genomic_DNA"/>
</dbReference>
<name>A0A1N7IDN0_9FLAO</name>
<accession>A0A1N7IDN0</accession>
<proteinExistence type="predicted"/>
<dbReference type="AlphaFoldDB" id="A0A1N7IDN0"/>
<dbReference type="Proteomes" id="UP000186373">
    <property type="component" value="Unassembled WGS sequence"/>
</dbReference>
<keyword evidence="1" id="KW-0812">Transmembrane</keyword>
<evidence type="ECO:0000256" key="1">
    <source>
        <dbReference type="SAM" id="Phobius"/>
    </source>
</evidence>
<organism evidence="2 3">
    <name type="scientific">Chryseobacterium shigense</name>
    <dbReference type="NCBI Taxonomy" id="297244"/>
    <lineage>
        <taxon>Bacteria</taxon>
        <taxon>Pseudomonadati</taxon>
        <taxon>Bacteroidota</taxon>
        <taxon>Flavobacteriia</taxon>
        <taxon>Flavobacteriales</taxon>
        <taxon>Weeksellaceae</taxon>
        <taxon>Chryseobacterium group</taxon>
        <taxon>Chryseobacterium</taxon>
    </lineage>
</organism>
<sequence length="204" mass="24380">MYVSYLIIIFLCLAFSIIHKTARQRFLYLYFGVVFVSEILIFTGIFDGSIYKYTKGFYILFFIFYFKELFRLNYNRYVLLFIIITCLFIKNIIGGENLLPVIQSFVYVFLSLEWMIQQIKNPNEISIYHKQKFWFCAGLLLWSTIFLMRIVPSLFFAEKDMIFFQGINHFYQGITIFCYTLFLRGIFTKDNGSNSIENTLKINN</sequence>
<keyword evidence="1" id="KW-1133">Transmembrane helix</keyword>
<feature type="transmembrane region" description="Helical" evidence="1">
    <location>
        <begin position="6"/>
        <end position="22"/>
    </location>
</feature>
<evidence type="ECO:0000313" key="3">
    <source>
        <dbReference type="Proteomes" id="UP000186373"/>
    </source>
</evidence>
<evidence type="ECO:0000313" key="2">
    <source>
        <dbReference type="EMBL" id="SIS35121.1"/>
    </source>
</evidence>
<feature type="transmembrane region" description="Helical" evidence="1">
    <location>
        <begin position="27"/>
        <end position="46"/>
    </location>
</feature>
<feature type="transmembrane region" description="Helical" evidence="1">
    <location>
        <begin position="99"/>
        <end position="116"/>
    </location>
</feature>
<reference evidence="3" key="1">
    <citation type="submission" date="2017-01" db="EMBL/GenBank/DDBJ databases">
        <authorList>
            <person name="Varghese N."/>
            <person name="Submissions S."/>
        </authorList>
    </citation>
    <scope>NUCLEOTIDE SEQUENCE [LARGE SCALE GENOMIC DNA]</scope>
    <source>
        <strain evidence="3">DSM 17126</strain>
    </source>
</reference>